<organism evidence="1 4">
    <name type="scientific">Yersinia pekkanenii</name>
    <dbReference type="NCBI Taxonomy" id="1288385"/>
    <lineage>
        <taxon>Bacteria</taxon>
        <taxon>Pseudomonadati</taxon>
        <taxon>Pseudomonadota</taxon>
        <taxon>Gammaproteobacteria</taxon>
        <taxon>Enterobacterales</taxon>
        <taxon>Yersiniaceae</taxon>
        <taxon>Yersinia</taxon>
    </lineage>
</organism>
<evidence type="ECO:0000313" key="3">
    <source>
        <dbReference type="Proteomes" id="UP000044625"/>
    </source>
</evidence>
<protein>
    <submittedName>
        <fullName evidence="1">Uncharacterized protein</fullName>
    </submittedName>
</protein>
<gene>
    <name evidence="1" type="ORF">ERS008529_03116</name>
    <name evidence="2" type="ORF">ERS137968_04374</name>
</gene>
<accession>A0A0T9QHG3</accession>
<dbReference type="EMBL" id="CQAZ01000029">
    <property type="protein sequence ID" value="CNI11651.1"/>
    <property type="molecule type" value="Genomic_DNA"/>
</dbReference>
<dbReference type="STRING" id="1288385.ERS137968_04374"/>
<reference evidence="1" key="1">
    <citation type="submission" date="2015-03" db="EMBL/GenBank/DDBJ databases">
        <authorList>
            <person name="Murphy D."/>
        </authorList>
    </citation>
    <scope>NUCLEOTIDE SEQUENCE [LARGE SCALE GENOMIC DNA]</scope>
    <source>
        <strain evidence="1">A125KOH2</strain>
    </source>
</reference>
<reference evidence="2 3" key="2">
    <citation type="submission" date="2015-03" db="EMBL/GenBank/DDBJ databases">
        <authorList>
            <consortium name="Pathogen Informatics"/>
            <person name="Murphy D."/>
        </authorList>
    </citation>
    <scope>NUCLEOTIDE SEQUENCE [LARGE SCALE GENOMIC DNA]</scope>
    <source>
        <strain evidence="2">Type strain: CIP110230</strain>
        <strain evidence="3">type strain: CIP110230</strain>
    </source>
</reference>
<evidence type="ECO:0000313" key="1">
    <source>
        <dbReference type="EMBL" id="CNI11651.1"/>
    </source>
</evidence>
<keyword evidence="3" id="KW-1185">Reference proteome</keyword>
<sequence>MKFKFELKQLANIAISNEWGEVKSRAESSVTENQYYIHYKAADGRALSDWFYESDLEAVEDDRHPGCPVYAPVDLPEGAVVEE</sequence>
<name>A0A0T9QHG3_9GAMM</name>
<dbReference type="Proteomes" id="UP000044625">
    <property type="component" value="Unassembled WGS sequence"/>
</dbReference>
<dbReference type="Proteomes" id="UP000045840">
    <property type="component" value="Unassembled WGS sequence"/>
</dbReference>
<dbReference type="OrthoDB" id="6456362at2"/>
<dbReference type="RefSeq" id="WP_049614058.1">
    <property type="nucleotide sequence ID" value="NZ_CAWMMU010000038.1"/>
</dbReference>
<dbReference type="EMBL" id="CWJL01000038">
    <property type="protein sequence ID" value="CRY69228.1"/>
    <property type="molecule type" value="Genomic_DNA"/>
</dbReference>
<dbReference type="AlphaFoldDB" id="A0A0T9QHG3"/>
<proteinExistence type="predicted"/>
<reference evidence="4" key="3">
    <citation type="submission" date="2015-03" db="EMBL/GenBank/DDBJ databases">
        <authorList>
            <consortium name="Pathogen Informatics"/>
        </authorList>
    </citation>
    <scope>NUCLEOTIDE SEQUENCE [LARGE SCALE GENOMIC DNA]</scope>
    <source>
        <strain evidence="4">A125KOH2</strain>
    </source>
</reference>
<evidence type="ECO:0000313" key="4">
    <source>
        <dbReference type="Proteomes" id="UP000045840"/>
    </source>
</evidence>
<evidence type="ECO:0000313" key="2">
    <source>
        <dbReference type="EMBL" id="CRY69228.1"/>
    </source>
</evidence>